<evidence type="ECO:0000313" key="1">
    <source>
        <dbReference type="EMBL" id="KFD53149.1"/>
    </source>
</evidence>
<keyword evidence="3" id="KW-1185">Reference proteome</keyword>
<dbReference type="EMBL" id="KL367486">
    <property type="protein sequence ID" value="KFD70701.1"/>
    <property type="molecule type" value="Genomic_DNA"/>
</dbReference>
<name>A0A085M7F3_9BILA</name>
<gene>
    <name evidence="1" type="ORF">M513_06063</name>
    <name evidence="2" type="ORF">M514_06063</name>
</gene>
<organism evidence="1 3">
    <name type="scientific">Trichuris suis</name>
    <name type="common">pig whipworm</name>
    <dbReference type="NCBI Taxonomy" id="68888"/>
    <lineage>
        <taxon>Eukaryota</taxon>
        <taxon>Metazoa</taxon>
        <taxon>Ecdysozoa</taxon>
        <taxon>Nematoda</taxon>
        <taxon>Enoplea</taxon>
        <taxon>Dorylaimia</taxon>
        <taxon>Trichinellida</taxon>
        <taxon>Trichuridae</taxon>
        <taxon>Trichuris</taxon>
    </lineage>
</organism>
<protein>
    <submittedName>
        <fullName evidence="1">Uncharacterized protein</fullName>
    </submittedName>
</protein>
<dbReference type="Proteomes" id="UP000030758">
    <property type="component" value="Unassembled WGS sequence"/>
</dbReference>
<dbReference type="AlphaFoldDB" id="A0A085M7F3"/>
<evidence type="ECO:0000313" key="3">
    <source>
        <dbReference type="Proteomes" id="UP000030764"/>
    </source>
</evidence>
<accession>A0A085M7F3</accession>
<sequence length="75" mass="8737">MFCFRSHVEATEAYSRICSLYRRRCPLSCKHSRMIVREILKFGDFGTLDIGRPGHLPDSHLDALQREIEKKTVDV</sequence>
<dbReference type="EMBL" id="KL363220">
    <property type="protein sequence ID" value="KFD53149.1"/>
    <property type="molecule type" value="Genomic_DNA"/>
</dbReference>
<dbReference type="Proteomes" id="UP000030764">
    <property type="component" value="Unassembled WGS sequence"/>
</dbReference>
<evidence type="ECO:0000313" key="2">
    <source>
        <dbReference type="EMBL" id="KFD70701.1"/>
    </source>
</evidence>
<proteinExistence type="predicted"/>
<reference evidence="1 3" key="1">
    <citation type="journal article" date="2014" name="Nat. Genet.">
        <title>Genome and transcriptome of the porcine whipworm Trichuris suis.</title>
        <authorList>
            <person name="Jex A.R."/>
            <person name="Nejsum P."/>
            <person name="Schwarz E.M."/>
            <person name="Hu L."/>
            <person name="Young N.D."/>
            <person name="Hall R.S."/>
            <person name="Korhonen P.K."/>
            <person name="Liao S."/>
            <person name="Thamsborg S."/>
            <person name="Xia J."/>
            <person name="Xu P."/>
            <person name="Wang S."/>
            <person name="Scheerlinck J.P."/>
            <person name="Hofmann A."/>
            <person name="Sternberg P.W."/>
            <person name="Wang J."/>
            <person name="Gasser R.B."/>
        </authorList>
    </citation>
    <scope>NUCLEOTIDE SEQUENCE [LARGE SCALE GENOMIC DNA]</scope>
    <source>
        <strain evidence="2">DCEP-RM93F</strain>
        <strain evidence="1">DCEP-RM93M</strain>
    </source>
</reference>